<dbReference type="EMBL" id="ML208264">
    <property type="protein sequence ID" value="TFK75108.1"/>
    <property type="molecule type" value="Genomic_DNA"/>
</dbReference>
<sequence>MAFADHKHWLYVWIPLFGAFIWFSTLLSMLITWLATGRQKYPSQEGSIAYISDVGASYLKPLFIAGSSITAVSFFLSLSIERWLRHSRRLPPNMAMREKVFSILAIIGSAAGGAGLILLSVFDTLHYTRLHRGFLLLFMLGVALSAIFTVIEYRWISKDFREYSSLRGAYIAKGIIAGILIALAIAFAVALYKSPDVGAVLEWTIAFGFTLYLATFVYDLRLTKATYKRQFASTIPMRDI</sequence>
<proteinExistence type="predicted"/>
<name>A0ACD3BAN1_9AGAR</name>
<accession>A0ACD3BAN1</accession>
<protein>
    <submittedName>
        <fullName evidence="1">Uncharacterized protein</fullName>
    </submittedName>
</protein>
<keyword evidence="2" id="KW-1185">Reference proteome</keyword>
<dbReference type="Proteomes" id="UP000308600">
    <property type="component" value="Unassembled WGS sequence"/>
</dbReference>
<evidence type="ECO:0000313" key="1">
    <source>
        <dbReference type="EMBL" id="TFK75108.1"/>
    </source>
</evidence>
<evidence type="ECO:0000313" key="2">
    <source>
        <dbReference type="Proteomes" id="UP000308600"/>
    </source>
</evidence>
<gene>
    <name evidence="1" type="ORF">BDN72DRAFT_832412</name>
</gene>
<organism evidence="1 2">
    <name type="scientific">Pluteus cervinus</name>
    <dbReference type="NCBI Taxonomy" id="181527"/>
    <lineage>
        <taxon>Eukaryota</taxon>
        <taxon>Fungi</taxon>
        <taxon>Dikarya</taxon>
        <taxon>Basidiomycota</taxon>
        <taxon>Agaricomycotina</taxon>
        <taxon>Agaricomycetes</taxon>
        <taxon>Agaricomycetidae</taxon>
        <taxon>Agaricales</taxon>
        <taxon>Pluteineae</taxon>
        <taxon>Pluteaceae</taxon>
        <taxon>Pluteus</taxon>
    </lineage>
</organism>
<reference evidence="1 2" key="1">
    <citation type="journal article" date="2019" name="Nat. Ecol. Evol.">
        <title>Megaphylogeny resolves global patterns of mushroom evolution.</title>
        <authorList>
            <person name="Varga T."/>
            <person name="Krizsan K."/>
            <person name="Foldi C."/>
            <person name="Dima B."/>
            <person name="Sanchez-Garcia M."/>
            <person name="Sanchez-Ramirez S."/>
            <person name="Szollosi G.J."/>
            <person name="Szarkandi J.G."/>
            <person name="Papp V."/>
            <person name="Albert L."/>
            <person name="Andreopoulos W."/>
            <person name="Angelini C."/>
            <person name="Antonin V."/>
            <person name="Barry K.W."/>
            <person name="Bougher N.L."/>
            <person name="Buchanan P."/>
            <person name="Buyck B."/>
            <person name="Bense V."/>
            <person name="Catcheside P."/>
            <person name="Chovatia M."/>
            <person name="Cooper J."/>
            <person name="Damon W."/>
            <person name="Desjardin D."/>
            <person name="Finy P."/>
            <person name="Geml J."/>
            <person name="Haridas S."/>
            <person name="Hughes K."/>
            <person name="Justo A."/>
            <person name="Karasinski D."/>
            <person name="Kautmanova I."/>
            <person name="Kiss B."/>
            <person name="Kocsube S."/>
            <person name="Kotiranta H."/>
            <person name="LaButti K.M."/>
            <person name="Lechner B.E."/>
            <person name="Liimatainen K."/>
            <person name="Lipzen A."/>
            <person name="Lukacs Z."/>
            <person name="Mihaltcheva S."/>
            <person name="Morgado L.N."/>
            <person name="Niskanen T."/>
            <person name="Noordeloos M.E."/>
            <person name="Ohm R.A."/>
            <person name="Ortiz-Santana B."/>
            <person name="Ovrebo C."/>
            <person name="Racz N."/>
            <person name="Riley R."/>
            <person name="Savchenko A."/>
            <person name="Shiryaev A."/>
            <person name="Soop K."/>
            <person name="Spirin V."/>
            <person name="Szebenyi C."/>
            <person name="Tomsovsky M."/>
            <person name="Tulloss R.E."/>
            <person name="Uehling J."/>
            <person name="Grigoriev I.V."/>
            <person name="Vagvolgyi C."/>
            <person name="Papp T."/>
            <person name="Martin F.M."/>
            <person name="Miettinen O."/>
            <person name="Hibbett D.S."/>
            <person name="Nagy L.G."/>
        </authorList>
    </citation>
    <scope>NUCLEOTIDE SEQUENCE [LARGE SCALE GENOMIC DNA]</scope>
    <source>
        <strain evidence="1 2">NL-1719</strain>
    </source>
</reference>